<evidence type="ECO:0008006" key="4">
    <source>
        <dbReference type="Google" id="ProtNLM"/>
    </source>
</evidence>
<feature type="transmembrane region" description="Helical" evidence="1">
    <location>
        <begin position="222"/>
        <end position="245"/>
    </location>
</feature>
<evidence type="ECO:0000313" key="2">
    <source>
        <dbReference type="EMBL" id="CAF1502199.1"/>
    </source>
</evidence>
<feature type="transmembrane region" description="Helical" evidence="1">
    <location>
        <begin position="131"/>
        <end position="150"/>
    </location>
</feature>
<evidence type="ECO:0000256" key="1">
    <source>
        <dbReference type="SAM" id="Phobius"/>
    </source>
</evidence>
<gene>
    <name evidence="2" type="ORF">XAT740_LOCUS39722</name>
</gene>
<keyword evidence="3" id="KW-1185">Reference proteome</keyword>
<dbReference type="EMBL" id="CAJNOR010004436">
    <property type="protein sequence ID" value="CAF1502199.1"/>
    <property type="molecule type" value="Genomic_DNA"/>
</dbReference>
<protein>
    <recommendedName>
        <fullName evidence="4">G-protein coupled receptors family 1 profile domain-containing protein</fullName>
    </recommendedName>
</protein>
<feature type="transmembrane region" description="Helical" evidence="1">
    <location>
        <begin position="15"/>
        <end position="36"/>
    </location>
</feature>
<feature type="transmembrane region" description="Helical" evidence="1">
    <location>
        <begin position="89"/>
        <end position="111"/>
    </location>
</feature>
<comment type="caution">
    <text evidence="2">The sequence shown here is derived from an EMBL/GenBank/DDBJ whole genome shotgun (WGS) entry which is preliminary data.</text>
</comment>
<sequence length="322" mass="36365">MVSLPEITVYFTLSGFYTVLFFGIVGNILNLITLLFKDFRKSSCVFYMICSSIINVAADGIPVIIRSVTDFYGNNLYVTNQVVCKVRPYLLFCFPSTASTCFLLGAFDRCVSTSPHARWRQLSSIPFAKRLFTTIMVFLCTSSVFHMIVFDLRDGTCAPPPGLLSIITTVYNLVFMSIIPDGGTFIFGIVTYIHMHRSKRRITARSETSSPTIANQRVNRQLLILVFAQATIGAVIGALRSSAFAYNLLTSSVKKSVERQQIETLIQQASLILFYYKFALPFYISYGTSSMFRKTFHKSMQPLVNRCLNFCKCRQTQTKLFS</sequence>
<keyword evidence="1" id="KW-0812">Transmembrane</keyword>
<feature type="transmembrane region" description="Helical" evidence="1">
    <location>
        <begin position="170"/>
        <end position="193"/>
    </location>
</feature>
<evidence type="ECO:0000313" key="3">
    <source>
        <dbReference type="Proteomes" id="UP000663828"/>
    </source>
</evidence>
<feature type="transmembrane region" description="Helical" evidence="1">
    <location>
        <begin position="265"/>
        <end position="284"/>
    </location>
</feature>
<keyword evidence="1" id="KW-0472">Membrane</keyword>
<proteinExistence type="predicted"/>
<organism evidence="2 3">
    <name type="scientific">Adineta ricciae</name>
    <name type="common">Rotifer</name>
    <dbReference type="NCBI Taxonomy" id="249248"/>
    <lineage>
        <taxon>Eukaryota</taxon>
        <taxon>Metazoa</taxon>
        <taxon>Spiralia</taxon>
        <taxon>Gnathifera</taxon>
        <taxon>Rotifera</taxon>
        <taxon>Eurotatoria</taxon>
        <taxon>Bdelloidea</taxon>
        <taxon>Adinetida</taxon>
        <taxon>Adinetidae</taxon>
        <taxon>Adineta</taxon>
    </lineage>
</organism>
<dbReference type="Proteomes" id="UP000663828">
    <property type="component" value="Unassembled WGS sequence"/>
</dbReference>
<dbReference type="Gene3D" id="1.20.1070.10">
    <property type="entry name" value="Rhodopsin 7-helix transmembrane proteins"/>
    <property type="match status" value="1"/>
</dbReference>
<dbReference type="AlphaFoldDB" id="A0A815T6A8"/>
<name>A0A815T6A8_ADIRI</name>
<accession>A0A815T6A8</accession>
<keyword evidence="1" id="KW-1133">Transmembrane helix</keyword>
<dbReference type="SUPFAM" id="SSF81321">
    <property type="entry name" value="Family A G protein-coupled receptor-like"/>
    <property type="match status" value="1"/>
</dbReference>
<feature type="transmembrane region" description="Helical" evidence="1">
    <location>
        <begin position="45"/>
        <end position="69"/>
    </location>
</feature>
<reference evidence="2" key="1">
    <citation type="submission" date="2021-02" db="EMBL/GenBank/DDBJ databases">
        <authorList>
            <person name="Nowell W R."/>
        </authorList>
    </citation>
    <scope>NUCLEOTIDE SEQUENCE</scope>
</reference>